<gene>
    <name evidence="1" type="ORF">Pme01_60500</name>
</gene>
<protein>
    <recommendedName>
        <fullName evidence="3">DUF1877 family protein</fullName>
    </recommendedName>
</protein>
<name>A0A8J3TGD5_9ACTN</name>
<evidence type="ECO:0000313" key="1">
    <source>
        <dbReference type="EMBL" id="GII26453.1"/>
    </source>
</evidence>
<evidence type="ECO:0000313" key="2">
    <source>
        <dbReference type="Proteomes" id="UP000599074"/>
    </source>
</evidence>
<accession>A0A8J3TGD5</accession>
<evidence type="ECO:0008006" key="3">
    <source>
        <dbReference type="Google" id="ProtNLM"/>
    </source>
</evidence>
<dbReference type="EMBL" id="BOON01000079">
    <property type="protein sequence ID" value="GII26453.1"/>
    <property type="molecule type" value="Genomic_DNA"/>
</dbReference>
<organism evidence="1 2">
    <name type="scientific">Planosporangium mesophilum</name>
    <dbReference type="NCBI Taxonomy" id="689768"/>
    <lineage>
        <taxon>Bacteria</taxon>
        <taxon>Bacillati</taxon>
        <taxon>Actinomycetota</taxon>
        <taxon>Actinomycetes</taxon>
        <taxon>Micromonosporales</taxon>
        <taxon>Micromonosporaceae</taxon>
        <taxon>Planosporangium</taxon>
    </lineage>
</organism>
<sequence length="154" mass="16751">MGVLYDYFRAKDDAAAVRLMEDLDGGPVVGSGDGVAVDAIDLKGIEPAVTLGKLVSFVRGVSWEVNLVDLKLLWSGDEQEGPWLMTLDRATRDTLASITDAQVLELSAQWGRIEELAWGGPLPDDQMLPAIEEVAALARRARDAGEDLYCWCCL</sequence>
<proteinExistence type="predicted"/>
<reference evidence="1" key="1">
    <citation type="submission" date="2021-01" db="EMBL/GenBank/DDBJ databases">
        <title>Whole genome shotgun sequence of Planosporangium mesophilum NBRC 109066.</title>
        <authorList>
            <person name="Komaki H."/>
            <person name="Tamura T."/>
        </authorList>
    </citation>
    <scope>NUCLEOTIDE SEQUENCE</scope>
    <source>
        <strain evidence="1">NBRC 109066</strain>
    </source>
</reference>
<dbReference type="Proteomes" id="UP000599074">
    <property type="component" value="Unassembled WGS sequence"/>
</dbReference>
<dbReference type="RefSeq" id="WP_168118283.1">
    <property type="nucleotide sequence ID" value="NZ_BOON01000079.1"/>
</dbReference>
<keyword evidence="2" id="KW-1185">Reference proteome</keyword>
<dbReference type="AlphaFoldDB" id="A0A8J3TGD5"/>
<comment type="caution">
    <text evidence="1">The sequence shown here is derived from an EMBL/GenBank/DDBJ whole genome shotgun (WGS) entry which is preliminary data.</text>
</comment>